<evidence type="ECO:0000313" key="2">
    <source>
        <dbReference type="Proteomes" id="UP000004393"/>
    </source>
</evidence>
<sequence>MVSSWVEGKEGVAEHLVYLNKEGKELQKLLAGEKNAIIRGAAGRKSPLGGRAKVGDRVYFVETGGDLLVTHRGMIENVIETEKMTPEESQQFVEQHQSELNLSKKQMERWAGKKFLTIYRIAELEAIEPFTYQRGKNMDDWVITSSIEEIK</sequence>
<keyword evidence="2" id="KW-1185">Reference proteome</keyword>
<gene>
    <name evidence="1" type="ORF">HMPREF9478_00178</name>
</gene>
<dbReference type="Proteomes" id="UP000004393">
    <property type="component" value="Unassembled WGS sequence"/>
</dbReference>
<protein>
    <recommendedName>
        <fullName evidence="3">ASCH domain-containing protein</fullName>
    </recommendedName>
</protein>
<comment type="caution">
    <text evidence="1">The sequence shown here is derived from an EMBL/GenBank/DDBJ whole genome shotgun (WGS) entry which is preliminary data.</text>
</comment>
<accession>A0AA87K900</accession>
<organism evidence="1 2">
    <name type="scientific">Enterococcus saccharolyticus 30_1</name>
    <dbReference type="NCBI Taxonomy" id="742813"/>
    <lineage>
        <taxon>Bacteria</taxon>
        <taxon>Bacillati</taxon>
        <taxon>Bacillota</taxon>
        <taxon>Bacilli</taxon>
        <taxon>Lactobacillales</taxon>
        <taxon>Enterococcaceae</taxon>
        <taxon>Enterococcus</taxon>
    </lineage>
</organism>
<proteinExistence type="predicted"/>
<evidence type="ECO:0008006" key="3">
    <source>
        <dbReference type="Google" id="ProtNLM"/>
    </source>
</evidence>
<dbReference type="AlphaFoldDB" id="A0AA87K900"/>
<dbReference type="RefSeq" id="WP_005469954.1">
    <property type="nucleotide sequence ID" value="NZ_JH376939.1"/>
</dbReference>
<reference evidence="1 2" key="1">
    <citation type="submission" date="2011-10" db="EMBL/GenBank/DDBJ databases">
        <title>The Genome Sequence of Enterococcus saccharolyticus 30_1.</title>
        <authorList>
            <consortium name="The Broad Institute Genome Sequencing Platform"/>
            <person name="Earl A."/>
            <person name="Ward D."/>
            <person name="Feldgarden M."/>
            <person name="Gevers D."/>
            <person name="Daigneault M."/>
            <person name="Strauss J."/>
            <person name="Allen-Vercoe E."/>
            <person name="Young S.K."/>
            <person name="Zeng Q."/>
            <person name="Gargeya S."/>
            <person name="Fitzgerald M."/>
            <person name="Haas B."/>
            <person name="Abouelleil A."/>
            <person name="Alvarado L."/>
            <person name="Arachchi H.M."/>
            <person name="Berlin A."/>
            <person name="Brown A."/>
            <person name="Chapman S.B."/>
            <person name="Chen Z."/>
            <person name="Dunbar C."/>
            <person name="Freedman E."/>
            <person name="Gearin G."/>
            <person name="Gellesch M."/>
            <person name="Goldberg J."/>
            <person name="Griggs A."/>
            <person name="Gujja S."/>
            <person name="Heiman D."/>
            <person name="Howarth C."/>
            <person name="Larson L."/>
            <person name="Lui A."/>
            <person name="MacDonald P.J.P."/>
            <person name="Montmayeur A."/>
            <person name="Murphy C."/>
            <person name="Neiman D."/>
            <person name="Pearson M."/>
            <person name="Priest M."/>
            <person name="Roberts A."/>
            <person name="Saif S."/>
            <person name="Shea T."/>
            <person name="Shenoy N."/>
            <person name="Sisk P."/>
            <person name="Stolte C."/>
            <person name="Sykes S."/>
            <person name="Wortman J."/>
            <person name="Nusbaum C."/>
            <person name="Birren B."/>
        </authorList>
    </citation>
    <scope>NUCLEOTIDE SEQUENCE [LARGE SCALE GENOMIC DNA]</scope>
    <source>
        <strain evidence="1 2">30_1</strain>
    </source>
</reference>
<evidence type="ECO:0000313" key="1">
    <source>
        <dbReference type="EMBL" id="EHG31334.1"/>
    </source>
</evidence>
<name>A0AA87K900_9ENTE</name>
<dbReference type="EMBL" id="ADLY01000006">
    <property type="protein sequence ID" value="EHG31334.1"/>
    <property type="molecule type" value="Genomic_DNA"/>
</dbReference>